<dbReference type="EMBL" id="JXMU01000046">
    <property type="protein sequence ID" value="KPA99881.1"/>
    <property type="molecule type" value="Genomic_DNA"/>
</dbReference>
<dbReference type="PATRIC" id="fig|1514904.3.peg.2825"/>
<protein>
    <submittedName>
        <fullName evidence="1">Uncharacterized protein</fullName>
    </submittedName>
</protein>
<gene>
    <name evidence="1" type="ORF">SU32_16830</name>
</gene>
<reference evidence="1 2" key="1">
    <citation type="submission" date="2015-01" db="EMBL/GenBank/DDBJ databases">
        <title>Ahrensia donghaiensis sp. nov., a novel dimethylsulphoniopropionate-cleavage bacterium isolated from seawater and emended descriptions of the genus Ahrensia and Ahrensia kielensis.</title>
        <authorList>
            <person name="Liu J."/>
        </authorList>
    </citation>
    <scope>NUCLEOTIDE SEQUENCE [LARGE SCALE GENOMIC DNA]</scope>
    <source>
        <strain evidence="1 2">LZD062</strain>
    </source>
</reference>
<organism evidence="1 2">
    <name type="scientific">Ahrensia marina</name>
    <dbReference type="NCBI Taxonomy" id="1514904"/>
    <lineage>
        <taxon>Bacteria</taxon>
        <taxon>Pseudomonadati</taxon>
        <taxon>Pseudomonadota</taxon>
        <taxon>Alphaproteobacteria</taxon>
        <taxon>Hyphomicrobiales</taxon>
        <taxon>Ahrensiaceae</taxon>
        <taxon>Ahrensia</taxon>
    </lineage>
</organism>
<dbReference type="Proteomes" id="UP000038011">
    <property type="component" value="Unassembled WGS sequence"/>
</dbReference>
<comment type="caution">
    <text evidence="1">The sequence shown here is derived from an EMBL/GenBank/DDBJ whole genome shotgun (WGS) entry which is preliminary data.</text>
</comment>
<accession>A0A0N0E6F4</accession>
<proteinExistence type="predicted"/>
<dbReference type="AlphaFoldDB" id="A0A0N0E6F4"/>
<name>A0A0N0E6F4_9HYPH</name>
<evidence type="ECO:0000313" key="1">
    <source>
        <dbReference type="EMBL" id="KPA99881.1"/>
    </source>
</evidence>
<dbReference type="OrthoDB" id="7884335at2"/>
<evidence type="ECO:0000313" key="2">
    <source>
        <dbReference type="Proteomes" id="UP000038011"/>
    </source>
</evidence>
<sequence length="166" mass="18418">MNRKLSIAAALEKNRIALLRIVFCWLNAALLVNACKDRLLPPRLARWIDVLISKAEKAAAYLLIASFYHAQFSKCSVLAFEKEAMKLAAFQSTITLSALTITGIIKRLEALQNLLHNLHLIARRLGKKIAARARVLAMKTGAMQVACDPSVALFANHYRVKEAIPP</sequence>
<keyword evidence="2" id="KW-1185">Reference proteome</keyword>
<dbReference type="RefSeq" id="WP_054000540.1">
    <property type="nucleotide sequence ID" value="NZ_JXMU01000046.1"/>
</dbReference>